<feature type="region of interest" description="Disordered" evidence="1">
    <location>
        <begin position="1"/>
        <end position="25"/>
    </location>
</feature>
<evidence type="ECO:0000313" key="3">
    <source>
        <dbReference type="Proteomes" id="UP001422759"/>
    </source>
</evidence>
<dbReference type="InterPro" id="IPR038287">
    <property type="entry name" value="Cse2_sf"/>
</dbReference>
<protein>
    <recommendedName>
        <fullName evidence="4">Type I-E CRISPR-associated protein Cse2/CasB</fullName>
    </recommendedName>
</protein>
<dbReference type="CDD" id="cd09670">
    <property type="entry name" value="Cse2_I-E"/>
    <property type="match status" value="1"/>
</dbReference>
<dbReference type="NCBIfam" id="TIGR02548">
    <property type="entry name" value="casB_cse2"/>
    <property type="match status" value="1"/>
</dbReference>
<dbReference type="RefSeq" id="WP_344462399.1">
    <property type="nucleotide sequence ID" value="NZ_BAAANT010000007.1"/>
</dbReference>
<name>A0ABP5KXY1_9ACTN</name>
<evidence type="ECO:0000256" key="1">
    <source>
        <dbReference type="SAM" id="MobiDB-lite"/>
    </source>
</evidence>
<organism evidence="2 3">
    <name type="scientific">Kitasatospora kazusensis</name>
    <dbReference type="NCBI Taxonomy" id="407974"/>
    <lineage>
        <taxon>Bacteria</taxon>
        <taxon>Bacillati</taxon>
        <taxon>Actinomycetota</taxon>
        <taxon>Actinomycetes</taxon>
        <taxon>Kitasatosporales</taxon>
        <taxon>Streptomycetaceae</taxon>
        <taxon>Kitasatospora</taxon>
    </lineage>
</organism>
<comment type="caution">
    <text evidence="2">The sequence shown here is derived from an EMBL/GenBank/DDBJ whole genome shotgun (WGS) entry which is preliminary data.</text>
</comment>
<sequence length="248" mass="27285">MSDATTDATADALAPPASGPPFAAADRPATVLGHARAFVRWIDQRCHADPGVRSALRRGVGRPLDDVPYMHKFVVNWLNAEHLRTSDAQRAYYAVASLIAAQRRDQYAAAKNSTTKNTPDAAATTSPERPYGTSLGAAYAQAVAKGSESGIRESSAETRLNLLTRQSVNGLHRHLPGAVRQLRDKQVDIDWAQLLVDLSRWNRHSGSIKRRWLQDFYRARRTVEYDQARQADPAAQPEPDPAGARPKN</sequence>
<reference evidence="3" key="1">
    <citation type="journal article" date="2019" name="Int. J. Syst. Evol. Microbiol.">
        <title>The Global Catalogue of Microorganisms (GCM) 10K type strain sequencing project: providing services to taxonomists for standard genome sequencing and annotation.</title>
        <authorList>
            <consortium name="The Broad Institute Genomics Platform"/>
            <consortium name="The Broad Institute Genome Sequencing Center for Infectious Disease"/>
            <person name="Wu L."/>
            <person name="Ma J."/>
        </authorList>
    </citation>
    <scope>NUCLEOTIDE SEQUENCE [LARGE SCALE GENOMIC DNA]</scope>
    <source>
        <strain evidence="3">JCM 14560</strain>
    </source>
</reference>
<dbReference type="InterPro" id="IPR013382">
    <property type="entry name" value="CRISPR-assoc_prot_Cse2"/>
</dbReference>
<dbReference type="Gene3D" id="1.10.520.40">
    <property type="entry name" value="CRISPR-associated protein Cse2"/>
    <property type="match status" value="1"/>
</dbReference>
<evidence type="ECO:0008006" key="4">
    <source>
        <dbReference type="Google" id="ProtNLM"/>
    </source>
</evidence>
<feature type="compositionally biased region" description="Low complexity" evidence="1">
    <location>
        <begin position="230"/>
        <end position="248"/>
    </location>
</feature>
<gene>
    <name evidence="2" type="ORF">GCM10009760_16660</name>
</gene>
<feature type="region of interest" description="Disordered" evidence="1">
    <location>
        <begin position="110"/>
        <end position="130"/>
    </location>
</feature>
<evidence type="ECO:0000313" key="2">
    <source>
        <dbReference type="EMBL" id="GAA2136836.1"/>
    </source>
</evidence>
<accession>A0ABP5KXY1</accession>
<proteinExistence type="predicted"/>
<keyword evidence="3" id="KW-1185">Reference proteome</keyword>
<dbReference type="Proteomes" id="UP001422759">
    <property type="component" value="Unassembled WGS sequence"/>
</dbReference>
<dbReference type="Pfam" id="PF09485">
    <property type="entry name" value="CRISPR_Cse2"/>
    <property type="match status" value="1"/>
</dbReference>
<feature type="region of interest" description="Disordered" evidence="1">
    <location>
        <begin position="225"/>
        <end position="248"/>
    </location>
</feature>
<dbReference type="EMBL" id="BAAANT010000007">
    <property type="protein sequence ID" value="GAA2136836.1"/>
    <property type="molecule type" value="Genomic_DNA"/>
</dbReference>
<feature type="compositionally biased region" description="Polar residues" evidence="1">
    <location>
        <begin position="111"/>
        <end position="127"/>
    </location>
</feature>